<dbReference type="Pfam" id="PF07875">
    <property type="entry name" value="Coat_F"/>
    <property type="match status" value="1"/>
</dbReference>
<dbReference type="OrthoDB" id="1647790at2"/>
<feature type="region of interest" description="Disordered" evidence="1">
    <location>
        <begin position="1"/>
        <end position="22"/>
    </location>
</feature>
<evidence type="ECO:0000313" key="2">
    <source>
        <dbReference type="EMBL" id="KGX92836.1"/>
    </source>
</evidence>
<dbReference type="AlphaFoldDB" id="A0A0A5GHV1"/>
<dbReference type="Proteomes" id="UP000030528">
    <property type="component" value="Unassembled WGS sequence"/>
</dbReference>
<organism evidence="2 3">
    <name type="scientific">Pontibacillus halophilus JSM 076056 = DSM 19796</name>
    <dbReference type="NCBI Taxonomy" id="1385510"/>
    <lineage>
        <taxon>Bacteria</taxon>
        <taxon>Bacillati</taxon>
        <taxon>Bacillota</taxon>
        <taxon>Bacilli</taxon>
        <taxon>Bacillales</taxon>
        <taxon>Bacillaceae</taxon>
        <taxon>Pontibacillus</taxon>
    </lineage>
</organism>
<evidence type="ECO:0000256" key="1">
    <source>
        <dbReference type="SAM" id="MobiDB-lite"/>
    </source>
</evidence>
<comment type="caution">
    <text evidence="2">The sequence shown here is derived from an EMBL/GenBank/DDBJ whole genome shotgun (WGS) entry which is preliminary data.</text>
</comment>
<gene>
    <name evidence="2" type="ORF">N781_13140</name>
</gene>
<accession>A0A0A5GHV1</accession>
<dbReference type="EMBL" id="AVPE01000004">
    <property type="protein sequence ID" value="KGX92836.1"/>
    <property type="molecule type" value="Genomic_DNA"/>
</dbReference>
<dbReference type="InterPro" id="IPR012851">
    <property type="entry name" value="Spore_coat_CotF-like"/>
</dbReference>
<feature type="compositionally biased region" description="Polar residues" evidence="1">
    <location>
        <begin position="1"/>
        <end position="20"/>
    </location>
</feature>
<dbReference type="eggNOG" id="COG5577">
    <property type="taxonomic scope" value="Bacteria"/>
</dbReference>
<dbReference type="RefSeq" id="WP_026799903.1">
    <property type="nucleotide sequence ID" value="NZ_AULI01000006.1"/>
</dbReference>
<evidence type="ECO:0008006" key="4">
    <source>
        <dbReference type="Google" id="ProtNLM"/>
    </source>
</evidence>
<protein>
    <recommendedName>
        <fullName evidence="4">Spore coat protein</fullName>
    </recommendedName>
</protein>
<proteinExistence type="predicted"/>
<evidence type="ECO:0000313" key="3">
    <source>
        <dbReference type="Proteomes" id="UP000030528"/>
    </source>
</evidence>
<reference evidence="2 3" key="1">
    <citation type="submission" date="2013-08" db="EMBL/GenBank/DDBJ databases">
        <authorList>
            <person name="Huang J."/>
            <person name="Wang G."/>
        </authorList>
    </citation>
    <scope>NUCLEOTIDE SEQUENCE [LARGE SCALE GENOMIC DNA]</scope>
    <source>
        <strain evidence="2 3">JSM 076056</strain>
    </source>
</reference>
<dbReference type="STRING" id="1385510.GCA_000425205_01461"/>
<name>A0A0A5GHV1_9BACI</name>
<keyword evidence="3" id="KW-1185">Reference proteome</keyword>
<sequence>MNQNQQKIQNPETAIPTSPEMNERDFMTDMLATEKYMTASYTTYLNEASSDHLYQDISQIFNESQDCQRNLYNAMFKHGWYGLDPADQQTMQQSYQQFTGYKNQLPYPH</sequence>